<accession>A0A1S6XQP8</accession>
<dbReference type="RefSeq" id="WP_078689947.1">
    <property type="nucleotide sequence ID" value="NZ_CP019789.1"/>
</dbReference>
<evidence type="ECO:0000313" key="2">
    <source>
        <dbReference type="EMBL" id="AQX30970.1"/>
    </source>
</evidence>
<organism evidence="2 3">
    <name type="scientific">Bartonella schoenbuchensis (strain DSM 13525 / NCTC 13165 / R1)</name>
    <dbReference type="NCBI Taxonomy" id="687861"/>
    <lineage>
        <taxon>Bacteria</taxon>
        <taxon>Pseudomonadati</taxon>
        <taxon>Pseudomonadota</taxon>
        <taxon>Alphaproteobacteria</taxon>
        <taxon>Hyphomicrobiales</taxon>
        <taxon>Bartonellaceae</taxon>
        <taxon>Bartonella</taxon>
    </lineage>
</organism>
<dbReference type="Proteomes" id="UP000190811">
    <property type="component" value="Chromosome"/>
</dbReference>
<gene>
    <name evidence="2" type="ORF">BscR1v2_010440</name>
</gene>
<sequence>MSRFDELDPPLDQENGRNNKGFMSFIARYDPFLKHINKQDRRYNRQKATLQDLIRGVYEEPEETGKKGLKDLIVSVTDLKSQMPPLSDYSIKTNNTPQYDKSNSLGYGETLAPQSEFVSPIDRLSQNEAEQQQKDAMNYIAELNKGGLTSEQLQTNAPLNENAPLSEERALQTNDKSEQEQESLNAPENFINSQGQPKQLANGAEDFFQRLAGVMVMQVMVM</sequence>
<proteinExistence type="predicted"/>
<dbReference type="STRING" id="687861.BscR1v2_010440"/>
<protein>
    <submittedName>
        <fullName evidence="2">Uncharacterized protein</fullName>
    </submittedName>
</protein>
<name>A0A1S6XQP8_BARSR</name>
<feature type="region of interest" description="Disordered" evidence="1">
    <location>
        <begin position="157"/>
        <end position="184"/>
    </location>
</feature>
<dbReference type="AlphaFoldDB" id="A0A1S6XQP8"/>
<evidence type="ECO:0000313" key="3">
    <source>
        <dbReference type="Proteomes" id="UP000190811"/>
    </source>
</evidence>
<evidence type="ECO:0000256" key="1">
    <source>
        <dbReference type="SAM" id="MobiDB-lite"/>
    </source>
</evidence>
<feature type="compositionally biased region" description="Basic and acidic residues" evidence="1">
    <location>
        <begin position="166"/>
        <end position="179"/>
    </location>
</feature>
<dbReference type="EMBL" id="CP019789">
    <property type="protein sequence ID" value="AQX30970.1"/>
    <property type="molecule type" value="Genomic_DNA"/>
</dbReference>
<reference evidence="3" key="1">
    <citation type="journal article" date="2017" name="Genome Biol. Evol.">
        <title>Evolutionary Dynamics of Pathoadaptation Revealed by Three Independent Acquisitions of the VirB/D4 Type IV Secretion System in Bartonella.</title>
        <authorList>
            <person name="Harms A."/>
            <person name="Segers F.H."/>
            <person name="Quebatte M."/>
            <person name="Mistl C."/>
            <person name="Manfredi P."/>
            <person name="Korner J."/>
            <person name="Chomel B.B."/>
            <person name="Kosoy M."/>
            <person name="Maruyama S."/>
            <person name="Engel P."/>
            <person name="Dehio C."/>
        </authorList>
    </citation>
    <scope>NUCLEOTIDE SEQUENCE [LARGE SCALE GENOMIC DNA]</scope>
    <source>
        <strain evidence="3">R1</strain>
    </source>
</reference>